<organism evidence="6">
    <name type="scientific">Zeugodacus cucurbitae</name>
    <name type="common">Melon fruit fly</name>
    <name type="synonym">Bactrocera cucurbitae</name>
    <dbReference type="NCBI Taxonomy" id="28588"/>
    <lineage>
        <taxon>Eukaryota</taxon>
        <taxon>Metazoa</taxon>
        <taxon>Ecdysozoa</taxon>
        <taxon>Arthropoda</taxon>
        <taxon>Hexapoda</taxon>
        <taxon>Insecta</taxon>
        <taxon>Pterygota</taxon>
        <taxon>Neoptera</taxon>
        <taxon>Endopterygota</taxon>
        <taxon>Diptera</taxon>
        <taxon>Brachycera</taxon>
        <taxon>Muscomorpha</taxon>
        <taxon>Tephritoidea</taxon>
        <taxon>Tephritidae</taxon>
        <taxon>Zeugodacus</taxon>
        <taxon>Zeugodacus</taxon>
    </lineage>
</organism>
<feature type="transmembrane region" description="Helical" evidence="5">
    <location>
        <begin position="102"/>
        <end position="121"/>
    </location>
</feature>
<evidence type="ECO:0000256" key="1">
    <source>
        <dbReference type="ARBA" id="ARBA00004370"/>
    </source>
</evidence>
<feature type="transmembrane region" description="Helical" evidence="5">
    <location>
        <begin position="161"/>
        <end position="180"/>
    </location>
</feature>
<gene>
    <name evidence="6" type="primary">STP7</name>
    <name evidence="6" type="ORF">g.28922</name>
</gene>
<feature type="transmembrane region" description="Helical" evidence="5">
    <location>
        <begin position="127"/>
        <end position="149"/>
    </location>
</feature>
<feature type="transmembrane region" description="Helical" evidence="5">
    <location>
        <begin position="41"/>
        <end position="66"/>
    </location>
</feature>
<reference evidence="6" key="1">
    <citation type="submission" date="2014-11" db="EMBL/GenBank/DDBJ databases">
        <authorList>
            <person name="Geib S."/>
        </authorList>
    </citation>
    <scope>NUCLEOTIDE SEQUENCE</scope>
</reference>
<feature type="transmembrane region" description="Helical" evidence="5">
    <location>
        <begin position="368"/>
        <end position="387"/>
    </location>
</feature>
<dbReference type="Pfam" id="PF00083">
    <property type="entry name" value="Sugar_tr"/>
    <property type="match status" value="1"/>
</dbReference>
<dbReference type="InterPro" id="IPR036259">
    <property type="entry name" value="MFS_trans_sf"/>
</dbReference>
<keyword evidence="4 5" id="KW-0472">Membrane</keyword>
<feature type="transmembrane region" description="Helical" evidence="5">
    <location>
        <begin position="78"/>
        <end position="95"/>
    </location>
</feature>
<dbReference type="InterPro" id="IPR005828">
    <property type="entry name" value="MFS_sugar_transport-like"/>
</dbReference>
<protein>
    <submittedName>
        <fullName evidence="6">Sugar transport protein 7</fullName>
    </submittedName>
</protein>
<keyword evidence="2 5" id="KW-0812">Transmembrane</keyword>
<dbReference type="AlphaFoldDB" id="A0A0A1WMK7"/>
<reference evidence="6" key="2">
    <citation type="journal article" date="2015" name="Gigascience">
        <title>Reconstructing a comprehensive transcriptome assembly of a white-pupal translocated strain of the pest fruit fly Bactrocera cucurbitae.</title>
        <authorList>
            <person name="Sim S.B."/>
            <person name="Calla B."/>
            <person name="Hall B."/>
            <person name="DeRego T."/>
            <person name="Geib S.M."/>
        </authorList>
    </citation>
    <scope>NUCLEOTIDE SEQUENCE</scope>
</reference>
<keyword evidence="3 5" id="KW-1133">Transmembrane helix</keyword>
<dbReference type="Gene3D" id="1.20.1250.20">
    <property type="entry name" value="MFS general substrate transporter like domains"/>
    <property type="match status" value="1"/>
</dbReference>
<evidence type="ECO:0000313" key="6">
    <source>
        <dbReference type="EMBL" id="JAC99734.1"/>
    </source>
</evidence>
<dbReference type="PANTHER" id="PTHR23529">
    <property type="entry name" value="GH19118P-RELATED"/>
    <property type="match status" value="1"/>
</dbReference>
<proteinExistence type="predicted"/>
<dbReference type="SUPFAM" id="SSF103473">
    <property type="entry name" value="MFS general substrate transporter"/>
    <property type="match status" value="1"/>
</dbReference>
<evidence type="ECO:0000256" key="4">
    <source>
        <dbReference type="ARBA" id="ARBA00023136"/>
    </source>
</evidence>
<evidence type="ECO:0000256" key="3">
    <source>
        <dbReference type="ARBA" id="ARBA00022989"/>
    </source>
</evidence>
<dbReference type="GO" id="GO:0016020">
    <property type="term" value="C:membrane"/>
    <property type="evidence" value="ECO:0007669"/>
    <property type="project" value="UniProtKB-SubCell"/>
</dbReference>
<dbReference type="PANTHER" id="PTHR23529:SF2">
    <property type="entry name" value="GH19118P-RELATED"/>
    <property type="match status" value="1"/>
</dbReference>
<dbReference type="EMBL" id="GBXI01014557">
    <property type="protein sequence ID" value="JAC99734.1"/>
    <property type="molecule type" value="Transcribed_RNA"/>
</dbReference>
<dbReference type="GO" id="GO:0022857">
    <property type="term" value="F:transmembrane transporter activity"/>
    <property type="evidence" value="ECO:0007669"/>
    <property type="project" value="InterPro"/>
</dbReference>
<evidence type="ECO:0000256" key="5">
    <source>
        <dbReference type="SAM" id="Phobius"/>
    </source>
</evidence>
<name>A0A0A1WMK7_ZEUCU</name>
<feature type="transmembrane region" description="Helical" evidence="5">
    <location>
        <begin position="338"/>
        <end position="356"/>
    </location>
</feature>
<keyword evidence="6" id="KW-0813">Transport</keyword>
<feature type="transmembrane region" description="Helical" evidence="5">
    <location>
        <begin position="434"/>
        <end position="453"/>
    </location>
</feature>
<feature type="transmembrane region" description="Helical" evidence="5">
    <location>
        <begin position="407"/>
        <end position="428"/>
    </location>
</feature>
<sequence length="479" mass="53849">MAKDTELEMICRNSPPVTQPHGDPFPQRKNQIVYHPTVKQWMALVSGALIFIPGGMSMAFGLGWNLHTHIHTTMQLRYSWFVGFIFGALMAAPLIKCVPKRLFMLLGAFLVIIGGIIFTSVPYNYSAILAARYINGIAIGGTTLAFLVHASEIAATENRGFCLWLEQNSMTIGIVIQVVYSSQWTSQVHFAGDRLHGIIAIIFGVLSICCAHFIVESPIFFIRQCDDARALNCLRQLQRPEHAAPQTLQVLLHQLKTYVVETETVEWRDTLVQSPFLRLLLYRSMVAFGFSLPMNEAMKVANLVVLRDYEWQPIVFVILRVGGTFSSLYMFDVTGRKLVSLVALLLTGVLSIAIGGEYVDELSVVSEYHMSVICVLSQVFQFFAGLYAPSSSVYLSEAFPMSLKPYFIAACLTLQQVIHIIVICTFHFNTYSMYVYTLFVGILMLVLFVVFSLTMPETRKTTLGEAQIRFRKLLHLKCC</sequence>
<accession>A0A0A1WMK7</accession>
<evidence type="ECO:0000256" key="2">
    <source>
        <dbReference type="ARBA" id="ARBA00022692"/>
    </source>
</evidence>
<comment type="subcellular location">
    <subcellularLocation>
        <location evidence="1">Membrane</location>
    </subcellularLocation>
</comment>
<feature type="transmembrane region" description="Helical" evidence="5">
    <location>
        <begin position="195"/>
        <end position="215"/>
    </location>
</feature>
<keyword evidence="6" id="KW-0762">Sugar transport</keyword>